<dbReference type="SUPFAM" id="SSF55729">
    <property type="entry name" value="Acyl-CoA N-acyltransferases (Nat)"/>
    <property type="match status" value="1"/>
</dbReference>
<keyword evidence="8" id="KW-1185">Reference proteome</keyword>
<proteinExistence type="inferred from homology"/>
<comment type="function">
    <text evidence="4">Functions in the N-end rule pathway of protein degradation where it conjugates Leu from its aminoacyl-tRNA to the N-termini of proteins containing an N-terminal aspartate or glutamate.</text>
</comment>
<dbReference type="InterPro" id="IPR007471">
    <property type="entry name" value="N-end_Aminoacyl_Trfase_N"/>
</dbReference>
<evidence type="ECO:0000256" key="1">
    <source>
        <dbReference type="ARBA" id="ARBA00022490"/>
    </source>
</evidence>
<dbReference type="NCBIfam" id="NF002342">
    <property type="entry name" value="PRK01305.1-3"/>
    <property type="match status" value="1"/>
</dbReference>
<evidence type="ECO:0000256" key="2">
    <source>
        <dbReference type="ARBA" id="ARBA00022679"/>
    </source>
</evidence>
<dbReference type="GO" id="GO:0008914">
    <property type="term" value="F:leucyl-tRNA--protein transferase activity"/>
    <property type="evidence" value="ECO:0007669"/>
    <property type="project" value="UniProtKB-UniRule"/>
</dbReference>
<dbReference type="GO" id="GO:0071596">
    <property type="term" value="P:ubiquitin-dependent protein catabolic process via the N-end rule pathway"/>
    <property type="evidence" value="ECO:0007669"/>
    <property type="project" value="InterPro"/>
</dbReference>
<dbReference type="PANTHER" id="PTHR21367">
    <property type="entry name" value="ARGININE-TRNA-PROTEIN TRANSFERASE 1"/>
    <property type="match status" value="1"/>
</dbReference>
<evidence type="ECO:0000313" key="8">
    <source>
        <dbReference type="Proteomes" id="UP000000466"/>
    </source>
</evidence>
<evidence type="ECO:0000313" key="7">
    <source>
        <dbReference type="EMBL" id="AFU97834.1"/>
    </source>
</evidence>
<dbReference type="RefSeq" id="WP_015046007.1">
    <property type="nucleotide sequence ID" value="NC_018868.3"/>
</dbReference>
<gene>
    <name evidence="4" type="primary">bpt</name>
    <name evidence="7" type="ordered locus">M5M_03115</name>
</gene>
<dbReference type="Pfam" id="PF04376">
    <property type="entry name" value="ATE_N"/>
    <property type="match status" value="1"/>
</dbReference>
<dbReference type="InterPro" id="IPR007472">
    <property type="entry name" value="N-end_Aminoacyl_Trfase_C"/>
</dbReference>
<dbReference type="NCBIfam" id="NF002346">
    <property type="entry name" value="PRK01305.2-3"/>
    <property type="match status" value="1"/>
</dbReference>
<dbReference type="STRING" id="1117647.M5M_03115"/>
<evidence type="ECO:0000256" key="3">
    <source>
        <dbReference type="ARBA" id="ARBA00023315"/>
    </source>
</evidence>
<dbReference type="GO" id="GO:0005737">
    <property type="term" value="C:cytoplasm"/>
    <property type="evidence" value="ECO:0007669"/>
    <property type="project" value="UniProtKB-SubCell"/>
</dbReference>
<comment type="catalytic activity">
    <reaction evidence="4">
        <text>N-terminal L-glutamyl-[protein] + L-leucyl-tRNA(Leu) = N-terminal L-leucyl-L-glutamyl-[protein] + tRNA(Leu) + H(+)</text>
        <dbReference type="Rhea" id="RHEA:50412"/>
        <dbReference type="Rhea" id="RHEA-COMP:9613"/>
        <dbReference type="Rhea" id="RHEA-COMP:9622"/>
        <dbReference type="Rhea" id="RHEA-COMP:12664"/>
        <dbReference type="Rhea" id="RHEA-COMP:12668"/>
        <dbReference type="ChEBI" id="CHEBI:15378"/>
        <dbReference type="ChEBI" id="CHEBI:64721"/>
        <dbReference type="ChEBI" id="CHEBI:78442"/>
        <dbReference type="ChEBI" id="CHEBI:78494"/>
        <dbReference type="ChEBI" id="CHEBI:133041"/>
        <dbReference type="EC" id="2.3.2.29"/>
    </reaction>
</comment>
<comment type="catalytic activity">
    <reaction evidence="4">
        <text>N-terminal L-aspartyl-[protein] + L-leucyl-tRNA(Leu) = N-terminal L-leucyl-L-aspartyl-[protein] + tRNA(Leu) + H(+)</text>
        <dbReference type="Rhea" id="RHEA:50420"/>
        <dbReference type="Rhea" id="RHEA-COMP:9613"/>
        <dbReference type="Rhea" id="RHEA-COMP:9622"/>
        <dbReference type="Rhea" id="RHEA-COMP:12669"/>
        <dbReference type="Rhea" id="RHEA-COMP:12674"/>
        <dbReference type="ChEBI" id="CHEBI:15378"/>
        <dbReference type="ChEBI" id="CHEBI:64720"/>
        <dbReference type="ChEBI" id="CHEBI:78442"/>
        <dbReference type="ChEBI" id="CHEBI:78494"/>
        <dbReference type="ChEBI" id="CHEBI:133042"/>
        <dbReference type="EC" id="2.3.2.29"/>
    </reaction>
</comment>
<dbReference type="NCBIfam" id="NF002341">
    <property type="entry name" value="PRK01305.1-1"/>
    <property type="match status" value="1"/>
</dbReference>
<comment type="subcellular location">
    <subcellularLocation>
        <location evidence="4">Cytoplasm</location>
    </subcellularLocation>
</comment>
<evidence type="ECO:0000259" key="6">
    <source>
        <dbReference type="Pfam" id="PF04377"/>
    </source>
</evidence>
<dbReference type="Gene3D" id="3.40.630.30">
    <property type="match status" value="1"/>
</dbReference>
<dbReference type="eggNOG" id="COG2935">
    <property type="taxonomic scope" value="Bacteria"/>
</dbReference>
<dbReference type="PIRSF" id="PIRSF037208">
    <property type="entry name" value="ATE_pro_prd"/>
    <property type="match status" value="1"/>
</dbReference>
<feature type="domain" description="N-end rule aminoacyl transferase C-terminal" evidence="6">
    <location>
        <begin position="106"/>
        <end position="226"/>
    </location>
</feature>
<keyword evidence="3 4" id="KW-0012">Acyltransferase</keyword>
<dbReference type="EC" id="2.3.2.29" evidence="4"/>
<dbReference type="InterPro" id="IPR017138">
    <property type="entry name" value="Asp_Glu_LeuTrfase"/>
</dbReference>
<dbReference type="GO" id="GO:0004057">
    <property type="term" value="F:arginyl-tRNA--protein transferase activity"/>
    <property type="evidence" value="ECO:0007669"/>
    <property type="project" value="InterPro"/>
</dbReference>
<dbReference type="PANTHER" id="PTHR21367:SF1">
    <property type="entry name" value="ARGINYL-TRNA--PROTEIN TRANSFERASE 1"/>
    <property type="match status" value="1"/>
</dbReference>
<dbReference type="Proteomes" id="UP000000466">
    <property type="component" value="Chromosome"/>
</dbReference>
<dbReference type="HAMAP" id="MF_00689">
    <property type="entry name" value="Bpt"/>
    <property type="match status" value="1"/>
</dbReference>
<dbReference type="AlphaFoldDB" id="K4KFI1"/>
<dbReference type="InterPro" id="IPR016181">
    <property type="entry name" value="Acyl_CoA_acyltransferase"/>
</dbReference>
<keyword evidence="1 4" id="KW-0963">Cytoplasm</keyword>
<evidence type="ECO:0000256" key="4">
    <source>
        <dbReference type="HAMAP-Rule" id="MF_00689"/>
    </source>
</evidence>
<accession>K4KFI1</accession>
<dbReference type="EMBL" id="CP003746">
    <property type="protein sequence ID" value="AFU97834.1"/>
    <property type="molecule type" value="Genomic_DNA"/>
</dbReference>
<evidence type="ECO:0000259" key="5">
    <source>
        <dbReference type="Pfam" id="PF04376"/>
    </source>
</evidence>
<comment type="similarity">
    <text evidence="4">Belongs to the R-transferase family. Bpt subfamily.</text>
</comment>
<dbReference type="OrthoDB" id="9782022at2"/>
<dbReference type="InterPro" id="IPR030700">
    <property type="entry name" value="N-end_Aminoacyl_Trfase"/>
</dbReference>
<dbReference type="Pfam" id="PF04377">
    <property type="entry name" value="ATE_C"/>
    <property type="match status" value="1"/>
</dbReference>
<protein>
    <recommendedName>
        <fullName evidence="4">Aspartate/glutamate leucyltransferase</fullName>
        <ecNumber evidence="4">2.3.2.29</ecNumber>
    </recommendedName>
</protein>
<dbReference type="NCBIfam" id="NF002345">
    <property type="entry name" value="PRK01305.2-2"/>
    <property type="match status" value="1"/>
</dbReference>
<dbReference type="KEGG" id="saga:M5M_03115"/>
<feature type="domain" description="N-end aminoacyl transferase N-terminal" evidence="5">
    <location>
        <begin position="15"/>
        <end position="85"/>
    </location>
</feature>
<organism evidence="7 8">
    <name type="scientific">Simiduia agarivorans (strain DSM 21679 / JCM 13881 / BCRC 17597 / SA1)</name>
    <dbReference type="NCBI Taxonomy" id="1117647"/>
    <lineage>
        <taxon>Bacteria</taxon>
        <taxon>Pseudomonadati</taxon>
        <taxon>Pseudomonadota</taxon>
        <taxon>Gammaproteobacteria</taxon>
        <taxon>Cellvibrionales</taxon>
        <taxon>Cellvibrionaceae</taxon>
        <taxon>Simiduia</taxon>
    </lineage>
</organism>
<dbReference type="HOGENOM" id="CLU_077607_0_0_6"/>
<name>K4KFI1_SIMAS</name>
<keyword evidence="2 4" id="KW-0808">Transferase</keyword>
<sequence length="234" mass="27017">MSSSVNLKLFATHPHACSYLDEREATTVFIDPDAKVDKSLYSRLSALGFRRSGQHVYRPHCAQCNACIPMRIPVTQFSPSRSQRRVLKRNQDLRLEVLESGDSDEFYALYARYIAARHKDGDMYPPSRSQYDGFLTSQWQITRFLAAYLDDQLVGVAVCDLLDEGLSAVYTFFDPELDQRSLGTWFILQQLRWVGHLGLPYLYLGYWINACDKMSYKAKFQPQQRLIDGVWVFS</sequence>
<reference evidence="7 8" key="1">
    <citation type="journal article" date="2013" name="Genome Announc.">
        <title>Complete genome sequence of Simiduia agarivorans SA1(T), a marine bacterium able to degrade a variety of polysaccharides.</title>
        <authorList>
            <person name="Lin S.Y."/>
            <person name="Shieh W.Y."/>
            <person name="Chen J.S."/>
            <person name="Tang S.L."/>
        </authorList>
    </citation>
    <scope>NUCLEOTIDE SEQUENCE [LARGE SCALE GENOMIC DNA]</scope>
    <source>
        <strain evidence="8">DSM 21679 / JCM 13881 / BCRC 17597 / SA1</strain>
    </source>
</reference>